<dbReference type="WBParaSite" id="PS1159_v2.g2883.t1">
    <property type="protein sequence ID" value="PS1159_v2.g2883.t1"/>
    <property type="gene ID" value="PS1159_v2.g2883"/>
</dbReference>
<evidence type="ECO:0000313" key="1">
    <source>
        <dbReference type="Proteomes" id="UP000887580"/>
    </source>
</evidence>
<reference evidence="2" key="1">
    <citation type="submission" date="2022-11" db="UniProtKB">
        <authorList>
            <consortium name="WormBaseParasite"/>
        </authorList>
    </citation>
    <scope>IDENTIFICATION</scope>
</reference>
<accession>A0AC35G8X3</accession>
<organism evidence="1 2">
    <name type="scientific">Panagrolaimus sp. PS1159</name>
    <dbReference type="NCBI Taxonomy" id="55785"/>
    <lineage>
        <taxon>Eukaryota</taxon>
        <taxon>Metazoa</taxon>
        <taxon>Ecdysozoa</taxon>
        <taxon>Nematoda</taxon>
        <taxon>Chromadorea</taxon>
        <taxon>Rhabditida</taxon>
        <taxon>Tylenchina</taxon>
        <taxon>Panagrolaimomorpha</taxon>
        <taxon>Panagrolaimoidea</taxon>
        <taxon>Panagrolaimidae</taxon>
        <taxon>Panagrolaimus</taxon>
    </lineage>
</organism>
<name>A0AC35G8X3_9BILA</name>
<dbReference type="Proteomes" id="UP000887580">
    <property type="component" value="Unplaced"/>
</dbReference>
<evidence type="ECO:0000313" key="2">
    <source>
        <dbReference type="WBParaSite" id="PS1159_v2.g2883.t1"/>
    </source>
</evidence>
<proteinExistence type="predicted"/>
<sequence length="42" mass="4756">MENNKDNVSNNPELMESLNAVNAAKAAGWDKHRHVQEHISQQ</sequence>
<protein>
    <submittedName>
        <fullName evidence="2">Uncharacterized protein</fullName>
    </submittedName>
</protein>